<dbReference type="GO" id="GO:0006508">
    <property type="term" value="P:proteolysis"/>
    <property type="evidence" value="ECO:0007669"/>
    <property type="project" value="InterPro"/>
</dbReference>
<feature type="domain" description="Dipeptidylpeptidase IV N-terminal" evidence="2">
    <location>
        <begin position="125"/>
        <end position="478"/>
    </location>
</feature>
<reference evidence="3" key="1">
    <citation type="submission" date="2021-06" db="EMBL/GenBank/DDBJ databases">
        <authorList>
            <consortium name="Wellcome Sanger Institute Data Sharing"/>
        </authorList>
    </citation>
    <scope>NUCLEOTIDE SEQUENCE [LARGE SCALE GENOMIC DNA]</scope>
</reference>
<dbReference type="GO" id="GO:0015459">
    <property type="term" value="F:potassium channel regulator activity"/>
    <property type="evidence" value="ECO:0007669"/>
    <property type="project" value="TreeGrafter"/>
</dbReference>
<name>A0A8C4S7M5_ERPCA</name>
<evidence type="ECO:0000259" key="1">
    <source>
        <dbReference type="Pfam" id="PF00326"/>
    </source>
</evidence>
<evidence type="ECO:0000313" key="3">
    <source>
        <dbReference type="Ensembl" id="ENSECRP00000012830.1"/>
    </source>
</evidence>
<dbReference type="GO" id="GO:0008236">
    <property type="term" value="F:serine-type peptidase activity"/>
    <property type="evidence" value="ECO:0007669"/>
    <property type="project" value="InterPro"/>
</dbReference>
<dbReference type="Gene3D" id="2.140.10.30">
    <property type="entry name" value="Dipeptidylpeptidase IV, N-terminal domain"/>
    <property type="match status" value="1"/>
</dbReference>
<reference evidence="3" key="3">
    <citation type="submission" date="2025-09" db="UniProtKB">
        <authorList>
            <consortium name="Ensembl"/>
        </authorList>
    </citation>
    <scope>IDENTIFICATION</scope>
</reference>
<evidence type="ECO:0008006" key="5">
    <source>
        <dbReference type="Google" id="ProtNLM"/>
    </source>
</evidence>
<evidence type="ECO:0000259" key="2">
    <source>
        <dbReference type="Pfam" id="PF00930"/>
    </source>
</evidence>
<dbReference type="SUPFAM" id="SSF82171">
    <property type="entry name" value="DPP6 N-terminal domain-like"/>
    <property type="match status" value="1"/>
</dbReference>
<dbReference type="InterPro" id="IPR001375">
    <property type="entry name" value="Peptidase_S9_cat"/>
</dbReference>
<proteinExistence type="predicted"/>
<sequence>MPSCLDFVSDESLNAAKSRISLDDLFRKELSVHDPQAKWINDEELVYRSKEGNVIKLNVMTNETMTLLKNSTFVTFNATKYSISPDLNYALLGYDVKQVQYAYSIHCCSPSILFVLLFDNTYINDFTSVFQVYRYSYMASYSIYNLHTREVWELNPPEVTNSVLQYAAWGVQGQQLVYIFENNIYYQPDVRNSSLRLTDSGKEGAVFNGIADWLYEEEILHSHVAHWWSPDGRRLAFLMINDSLVPRVVLPRFTGVLYPSGYTYPYPKAGQTNPSVKLYVVKVQGLADTVELRPPASFKSSDYYITMVKWINSNKTAVRWLDRNQKSSLLAVCEVTTGDCVKKHERTSKFFLTMQNEEPLFSNDGNTFFMILPEQQQDKGEFHHISVFFHEPETEEINVQILTSGQWEVTEILAYDENQKDVFVSRTHLSFCFFFPRVSYVGTFTRQCLTCNIFKDKCTYFSAEFSSDLQYVILNCQEKQNFHFCFLIAFPLQLTLPANFNEKDQYPLLLMTDEAPGSQSITEKFHLDWDSVLSSSDGVIVAQFDSSGSGFQGLNIMRQIYQRVGVLEVHDYLKAIQYVILKYFIN</sequence>
<dbReference type="Gene3D" id="3.40.50.1820">
    <property type="entry name" value="alpha/beta hydrolase"/>
    <property type="match status" value="1"/>
</dbReference>
<dbReference type="Proteomes" id="UP000694620">
    <property type="component" value="Chromosome 8"/>
</dbReference>
<dbReference type="PANTHER" id="PTHR11731:SF21">
    <property type="entry name" value="INACTIVE DIPEPTIDYL PEPTIDASE 10"/>
    <property type="match status" value="1"/>
</dbReference>
<dbReference type="GO" id="GO:0008076">
    <property type="term" value="C:voltage-gated potassium channel complex"/>
    <property type="evidence" value="ECO:0007669"/>
    <property type="project" value="TreeGrafter"/>
</dbReference>
<organism evidence="3 4">
    <name type="scientific">Erpetoichthys calabaricus</name>
    <name type="common">Rope fish</name>
    <name type="synonym">Calamoichthys calabaricus</name>
    <dbReference type="NCBI Taxonomy" id="27687"/>
    <lineage>
        <taxon>Eukaryota</taxon>
        <taxon>Metazoa</taxon>
        <taxon>Chordata</taxon>
        <taxon>Craniata</taxon>
        <taxon>Vertebrata</taxon>
        <taxon>Euteleostomi</taxon>
        <taxon>Actinopterygii</taxon>
        <taxon>Polypteriformes</taxon>
        <taxon>Polypteridae</taxon>
        <taxon>Erpetoichthys</taxon>
    </lineage>
</organism>
<accession>A0A8C4S7M5</accession>
<dbReference type="InterPro" id="IPR002469">
    <property type="entry name" value="Peptidase_S9B_N"/>
</dbReference>
<dbReference type="GO" id="GO:1901379">
    <property type="term" value="P:regulation of potassium ion transmembrane transport"/>
    <property type="evidence" value="ECO:0007669"/>
    <property type="project" value="TreeGrafter"/>
</dbReference>
<evidence type="ECO:0000313" key="4">
    <source>
        <dbReference type="Proteomes" id="UP000694620"/>
    </source>
</evidence>
<dbReference type="InterPro" id="IPR029058">
    <property type="entry name" value="AB_hydrolase_fold"/>
</dbReference>
<dbReference type="Pfam" id="PF00326">
    <property type="entry name" value="Peptidase_S9"/>
    <property type="match status" value="1"/>
</dbReference>
<protein>
    <recommendedName>
        <fullName evidence="5">Dipeptidylpeptidase IV N-terminal domain-containing protein</fullName>
    </recommendedName>
</protein>
<dbReference type="Ensembl" id="ENSECRT00000013051.1">
    <property type="protein sequence ID" value="ENSECRP00000012830.1"/>
    <property type="gene ID" value="ENSECRG00000008437.1"/>
</dbReference>
<dbReference type="GeneTree" id="ENSGT00940000154657"/>
<dbReference type="InterPro" id="IPR050278">
    <property type="entry name" value="Serine_Prot_S9B/DPPIV"/>
</dbReference>
<dbReference type="Pfam" id="PF00930">
    <property type="entry name" value="DPPIV_N"/>
    <property type="match status" value="1"/>
</dbReference>
<reference evidence="3" key="2">
    <citation type="submission" date="2025-08" db="UniProtKB">
        <authorList>
            <consortium name="Ensembl"/>
        </authorList>
    </citation>
    <scope>IDENTIFICATION</scope>
</reference>
<dbReference type="AlphaFoldDB" id="A0A8C4S7M5"/>
<dbReference type="PANTHER" id="PTHR11731">
    <property type="entry name" value="PROTEASE FAMILY S9B,C DIPEPTIDYL-PEPTIDASE IV-RELATED"/>
    <property type="match status" value="1"/>
</dbReference>
<dbReference type="SUPFAM" id="SSF53474">
    <property type="entry name" value="alpha/beta-Hydrolases"/>
    <property type="match status" value="1"/>
</dbReference>
<feature type="domain" description="Peptidase S9 prolyl oligopeptidase catalytic" evidence="1">
    <location>
        <begin position="526"/>
        <end position="585"/>
    </location>
</feature>
<keyword evidence="4" id="KW-1185">Reference proteome</keyword>